<dbReference type="AlphaFoldDB" id="A0A919CS16"/>
<reference evidence="3" key="1">
    <citation type="journal article" date="2014" name="Int. J. Syst. Evol. Microbiol.">
        <title>Complete genome sequence of Corynebacterium casei LMG S-19264T (=DSM 44701T), isolated from a smear-ripened cheese.</title>
        <authorList>
            <consortium name="US DOE Joint Genome Institute (JGI-PGF)"/>
            <person name="Walter F."/>
            <person name="Albersmeier A."/>
            <person name="Kalinowski J."/>
            <person name="Ruckert C."/>
        </authorList>
    </citation>
    <scope>NUCLEOTIDE SEQUENCE</scope>
    <source>
        <strain evidence="3">KCTC 42651</strain>
    </source>
</reference>
<keyword evidence="2" id="KW-0472">Membrane</keyword>
<organism evidence="3 4">
    <name type="scientific">Thalassobaculum fulvum</name>
    <dbReference type="NCBI Taxonomy" id="1633335"/>
    <lineage>
        <taxon>Bacteria</taxon>
        <taxon>Pseudomonadati</taxon>
        <taxon>Pseudomonadota</taxon>
        <taxon>Alphaproteobacteria</taxon>
        <taxon>Rhodospirillales</taxon>
        <taxon>Thalassobaculaceae</taxon>
        <taxon>Thalassobaculum</taxon>
    </lineage>
</organism>
<dbReference type="Proteomes" id="UP000630353">
    <property type="component" value="Unassembled WGS sequence"/>
</dbReference>
<keyword evidence="2" id="KW-1133">Transmembrane helix</keyword>
<feature type="region of interest" description="Disordered" evidence="1">
    <location>
        <begin position="65"/>
        <end position="106"/>
    </location>
</feature>
<proteinExistence type="predicted"/>
<evidence type="ECO:0000256" key="1">
    <source>
        <dbReference type="SAM" id="MobiDB-lite"/>
    </source>
</evidence>
<keyword evidence="4" id="KW-1185">Reference proteome</keyword>
<dbReference type="EMBL" id="BMZS01000008">
    <property type="protein sequence ID" value="GHD56008.1"/>
    <property type="molecule type" value="Genomic_DNA"/>
</dbReference>
<accession>A0A919CS16</accession>
<comment type="caution">
    <text evidence="3">The sequence shown here is derived from an EMBL/GenBank/DDBJ whole genome shotgun (WGS) entry which is preliminary data.</text>
</comment>
<sequence>MAQSLYEVHTLKGGQWVIDSTYPDRDSAIEVAKQLYGEKRFDGVKVVKDTFDPKTGEGKEIVVFDTSKAPREKTPPPPPAAKAAEAAPPAAKPAVEPRARQRYKKEHHKDISVAVKASLWLTVILIGGLGILYLIIKAGDMMGKGF</sequence>
<name>A0A919CS16_9PROT</name>
<feature type="transmembrane region" description="Helical" evidence="2">
    <location>
        <begin position="113"/>
        <end position="136"/>
    </location>
</feature>
<dbReference type="RefSeq" id="WP_189992081.1">
    <property type="nucleotide sequence ID" value="NZ_BMZS01000008.1"/>
</dbReference>
<evidence type="ECO:0008006" key="5">
    <source>
        <dbReference type="Google" id="ProtNLM"/>
    </source>
</evidence>
<evidence type="ECO:0000256" key="2">
    <source>
        <dbReference type="SAM" id="Phobius"/>
    </source>
</evidence>
<feature type="compositionally biased region" description="Low complexity" evidence="1">
    <location>
        <begin position="81"/>
        <end position="96"/>
    </location>
</feature>
<gene>
    <name evidence="3" type="ORF">GCM10017083_35580</name>
</gene>
<feature type="compositionally biased region" description="Basic and acidic residues" evidence="1">
    <location>
        <begin position="65"/>
        <end position="74"/>
    </location>
</feature>
<protein>
    <recommendedName>
        <fullName evidence="5">DUF2188 domain-containing protein</fullName>
    </recommendedName>
</protein>
<keyword evidence="2" id="KW-0812">Transmembrane</keyword>
<reference evidence="3" key="2">
    <citation type="submission" date="2020-09" db="EMBL/GenBank/DDBJ databases">
        <authorList>
            <person name="Sun Q."/>
            <person name="Kim S."/>
        </authorList>
    </citation>
    <scope>NUCLEOTIDE SEQUENCE</scope>
    <source>
        <strain evidence="3">KCTC 42651</strain>
    </source>
</reference>
<evidence type="ECO:0000313" key="3">
    <source>
        <dbReference type="EMBL" id="GHD56008.1"/>
    </source>
</evidence>
<evidence type="ECO:0000313" key="4">
    <source>
        <dbReference type="Proteomes" id="UP000630353"/>
    </source>
</evidence>